<keyword evidence="3" id="KW-1185">Reference proteome</keyword>
<feature type="transmembrane region" description="Helical" evidence="1">
    <location>
        <begin position="54"/>
        <end position="78"/>
    </location>
</feature>
<protein>
    <recommendedName>
        <fullName evidence="4">Transmembrane protein</fullName>
    </recommendedName>
</protein>
<feature type="transmembrane region" description="Helical" evidence="1">
    <location>
        <begin position="155"/>
        <end position="178"/>
    </location>
</feature>
<feature type="transmembrane region" description="Helical" evidence="1">
    <location>
        <begin position="184"/>
        <end position="202"/>
    </location>
</feature>
<dbReference type="AlphaFoldDB" id="A0A0D0A026"/>
<keyword evidence="1" id="KW-0812">Transmembrane</keyword>
<evidence type="ECO:0000313" key="2">
    <source>
        <dbReference type="EMBL" id="KIK43270.1"/>
    </source>
</evidence>
<proteinExistence type="predicted"/>
<dbReference type="EMBL" id="KN835217">
    <property type="protein sequence ID" value="KIK43270.1"/>
    <property type="molecule type" value="Genomic_DNA"/>
</dbReference>
<feature type="transmembrane region" description="Helical" evidence="1">
    <location>
        <begin position="106"/>
        <end position="128"/>
    </location>
</feature>
<name>A0A0D0A026_9AGAM</name>
<accession>A0A0D0A026</accession>
<keyword evidence="1" id="KW-1133">Transmembrane helix</keyword>
<dbReference type="Proteomes" id="UP000054485">
    <property type="component" value="Unassembled WGS sequence"/>
</dbReference>
<sequence>MTVLYISVRYIGILYSVSVVVYFIWTWTPVVVNAMLGIIMMIRIRAMYGRSKKISMFLIVVLLASTIASGVVTLMANIGVSAEEFILFGYNLCLFGIESDQLDLRFMSLVPTAIWEMLTFVLAIWIIIKHFRELGQSATGSTIGDCFMVLTKSHAFYFVAFAVVACLNLGSSSPFVLYSSAVGSALYSAFLQVAQVLQMFVLGPRLILSVRGYHAELVAGSDEGTRMTSLHFQACGDTLTGGDV</sequence>
<dbReference type="OrthoDB" id="2641865at2759"/>
<dbReference type="HOGENOM" id="CLU_057751_0_0_1"/>
<evidence type="ECO:0008006" key="4">
    <source>
        <dbReference type="Google" id="ProtNLM"/>
    </source>
</evidence>
<organism evidence="2 3">
    <name type="scientific">Suillus luteus UH-Slu-Lm8-n1</name>
    <dbReference type="NCBI Taxonomy" id="930992"/>
    <lineage>
        <taxon>Eukaryota</taxon>
        <taxon>Fungi</taxon>
        <taxon>Dikarya</taxon>
        <taxon>Basidiomycota</taxon>
        <taxon>Agaricomycotina</taxon>
        <taxon>Agaricomycetes</taxon>
        <taxon>Agaricomycetidae</taxon>
        <taxon>Boletales</taxon>
        <taxon>Suillineae</taxon>
        <taxon>Suillaceae</taxon>
        <taxon>Suillus</taxon>
    </lineage>
</organism>
<reference evidence="2 3" key="1">
    <citation type="submission" date="2014-04" db="EMBL/GenBank/DDBJ databases">
        <authorList>
            <consortium name="DOE Joint Genome Institute"/>
            <person name="Kuo A."/>
            <person name="Ruytinx J."/>
            <person name="Rineau F."/>
            <person name="Colpaert J."/>
            <person name="Kohler A."/>
            <person name="Nagy L.G."/>
            <person name="Floudas D."/>
            <person name="Copeland A."/>
            <person name="Barry K.W."/>
            <person name="Cichocki N."/>
            <person name="Veneault-Fourrey C."/>
            <person name="LaButti K."/>
            <person name="Lindquist E.A."/>
            <person name="Lipzen A."/>
            <person name="Lundell T."/>
            <person name="Morin E."/>
            <person name="Murat C."/>
            <person name="Sun H."/>
            <person name="Tunlid A."/>
            <person name="Henrissat B."/>
            <person name="Grigoriev I.V."/>
            <person name="Hibbett D.S."/>
            <person name="Martin F."/>
            <person name="Nordberg H.P."/>
            <person name="Cantor M.N."/>
            <person name="Hua S.X."/>
        </authorList>
    </citation>
    <scope>NUCLEOTIDE SEQUENCE [LARGE SCALE GENOMIC DNA]</scope>
    <source>
        <strain evidence="2 3">UH-Slu-Lm8-n1</strain>
    </source>
</reference>
<dbReference type="InParanoid" id="A0A0D0A026"/>
<feature type="transmembrane region" description="Helical" evidence="1">
    <location>
        <begin position="20"/>
        <end position="42"/>
    </location>
</feature>
<evidence type="ECO:0000313" key="3">
    <source>
        <dbReference type="Proteomes" id="UP000054485"/>
    </source>
</evidence>
<evidence type="ECO:0000256" key="1">
    <source>
        <dbReference type="SAM" id="Phobius"/>
    </source>
</evidence>
<gene>
    <name evidence="2" type="ORF">CY34DRAFT_804044</name>
</gene>
<reference evidence="3" key="2">
    <citation type="submission" date="2015-01" db="EMBL/GenBank/DDBJ databases">
        <title>Evolutionary Origins and Diversification of the Mycorrhizal Mutualists.</title>
        <authorList>
            <consortium name="DOE Joint Genome Institute"/>
            <consortium name="Mycorrhizal Genomics Consortium"/>
            <person name="Kohler A."/>
            <person name="Kuo A."/>
            <person name="Nagy L.G."/>
            <person name="Floudas D."/>
            <person name="Copeland A."/>
            <person name="Barry K.W."/>
            <person name="Cichocki N."/>
            <person name="Veneault-Fourrey C."/>
            <person name="LaButti K."/>
            <person name="Lindquist E.A."/>
            <person name="Lipzen A."/>
            <person name="Lundell T."/>
            <person name="Morin E."/>
            <person name="Murat C."/>
            <person name="Riley R."/>
            <person name="Ohm R."/>
            <person name="Sun H."/>
            <person name="Tunlid A."/>
            <person name="Henrissat B."/>
            <person name="Grigoriev I.V."/>
            <person name="Hibbett D.S."/>
            <person name="Martin F."/>
        </authorList>
    </citation>
    <scope>NUCLEOTIDE SEQUENCE [LARGE SCALE GENOMIC DNA]</scope>
    <source>
        <strain evidence="3">UH-Slu-Lm8-n1</strain>
    </source>
</reference>
<keyword evidence="1" id="KW-0472">Membrane</keyword>